<reference evidence="1" key="1">
    <citation type="submission" date="2020-05" db="EMBL/GenBank/DDBJ databases">
        <authorList>
            <person name="Chiriac C."/>
            <person name="Salcher M."/>
            <person name="Ghai R."/>
            <person name="Kavagutti S V."/>
        </authorList>
    </citation>
    <scope>NUCLEOTIDE SEQUENCE</scope>
</reference>
<proteinExistence type="predicted"/>
<organism evidence="1">
    <name type="scientific">freshwater metagenome</name>
    <dbReference type="NCBI Taxonomy" id="449393"/>
    <lineage>
        <taxon>unclassified sequences</taxon>
        <taxon>metagenomes</taxon>
        <taxon>ecological metagenomes</taxon>
    </lineage>
</organism>
<dbReference type="AlphaFoldDB" id="A0A6J6W4I4"/>
<protein>
    <submittedName>
        <fullName evidence="1">Unannotated protein</fullName>
    </submittedName>
</protein>
<accession>A0A6J6W4I4</accession>
<evidence type="ECO:0000313" key="1">
    <source>
        <dbReference type="EMBL" id="CAB4779791.1"/>
    </source>
</evidence>
<dbReference type="EMBL" id="CAFAAB010000035">
    <property type="protein sequence ID" value="CAB4779791.1"/>
    <property type="molecule type" value="Genomic_DNA"/>
</dbReference>
<name>A0A6J6W4I4_9ZZZZ</name>
<sequence>MGEALIADDLGKLSLYDTRIDDAYGEYYKVARMFVRIISEPQILSICVKFGLRVEPLMKELLAIMANLMSNGTRGPAELGFGAMSKLVDVIPQQAFDLLLNRGSES</sequence>
<gene>
    <name evidence="1" type="ORF">UFOPK2958_00451</name>
</gene>